<organism evidence="2 3">
    <name type="scientific">Periplaneta americana</name>
    <name type="common">American cockroach</name>
    <name type="synonym">Blatta americana</name>
    <dbReference type="NCBI Taxonomy" id="6978"/>
    <lineage>
        <taxon>Eukaryota</taxon>
        <taxon>Metazoa</taxon>
        <taxon>Ecdysozoa</taxon>
        <taxon>Arthropoda</taxon>
        <taxon>Hexapoda</taxon>
        <taxon>Insecta</taxon>
        <taxon>Pterygota</taxon>
        <taxon>Neoptera</taxon>
        <taxon>Polyneoptera</taxon>
        <taxon>Dictyoptera</taxon>
        <taxon>Blattodea</taxon>
        <taxon>Blattoidea</taxon>
        <taxon>Blattidae</taxon>
        <taxon>Blattinae</taxon>
        <taxon>Periplaneta</taxon>
    </lineage>
</organism>
<dbReference type="Proteomes" id="UP001148838">
    <property type="component" value="Unassembled WGS sequence"/>
</dbReference>
<dbReference type="EMBL" id="JAJSOF020000005">
    <property type="protein sequence ID" value="KAJ4447996.1"/>
    <property type="molecule type" value="Genomic_DNA"/>
</dbReference>
<sequence length="177" mass="20011">MVCNVREYSGTPQIDAHSYIFTIQVTGFLCSHSSVVRAITSVTVSVWGDIGQYKTPLRVTCKRNYVPKNLEAAVHSCQGRKVFLSRGNELPDSDSNQEESNNCWFDSFEERLKHARYDTASSGSRLQRRGINVSPGKSVLGRDMTERETEGQEESEISVLEQEQEEEGPEEQPQEVY</sequence>
<name>A0ABQ8TPD7_PERAM</name>
<feature type="compositionally biased region" description="Acidic residues" evidence="1">
    <location>
        <begin position="151"/>
        <end position="177"/>
    </location>
</feature>
<keyword evidence="3" id="KW-1185">Reference proteome</keyword>
<reference evidence="2 3" key="1">
    <citation type="journal article" date="2022" name="Allergy">
        <title>Genome assembly and annotation of Periplaneta americana reveal a comprehensive cockroach allergen profile.</title>
        <authorList>
            <person name="Wang L."/>
            <person name="Xiong Q."/>
            <person name="Saelim N."/>
            <person name="Wang L."/>
            <person name="Nong W."/>
            <person name="Wan A.T."/>
            <person name="Shi M."/>
            <person name="Liu X."/>
            <person name="Cao Q."/>
            <person name="Hui J.H.L."/>
            <person name="Sookrung N."/>
            <person name="Leung T.F."/>
            <person name="Tungtrongchitr A."/>
            <person name="Tsui S.K.W."/>
        </authorList>
    </citation>
    <scope>NUCLEOTIDE SEQUENCE [LARGE SCALE GENOMIC DNA]</scope>
    <source>
        <strain evidence="2">PWHHKU_190912</strain>
    </source>
</reference>
<protein>
    <submittedName>
        <fullName evidence="2">Uncharacterized protein</fullName>
    </submittedName>
</protein>
<feature type="region of interest" description="Disordered" evidence="1">
    <location>
        <begin position="119"/>
        <end position="177"/>
    </location>
</feature>
<accession>A0ABQ8TPD7</accession>
<evidence type="ECO:0000313" key="2">
    <source>
        <dbReference type="EMBL" id="KAJ4447996.1"/>
    </source>
</evidence>
<evidence type="ECO:0000256" key="1">
    <source>
        <dbReference type="SAM" id="MobiDB-lite"/>
    </source>
</evidence>
<proteinExistence type="predicted"/>
<gene>
    <name evidence="2" type="ORF">ANN_10006</name>
</gene>
<comment type="caution">
    <text evidence="2">The sequence shown here is derived from an EMBL/GenBank/DDBJ whole genome shotgun (WGS) entry which is preliminary data.</text>
</comment>
<evidence type="ECO:0000313" key="3">
    <source>
        <dbReference type="Proteomes" id="UP001148838"/>
    </source>
</evidence>